<gene>
    <name evidence="1" type="ORF">H6G97_07295</name>
</gene>
<protein>
    <recommendedName>
        <fullName evidence="3">Transposase</fullName>
    </recommendedName>
</protein>
<proteinExistence type="predicted"/>
<evidence type="ECO:0000313" key="2">
    <source>
        <dbReference type="Proteomes" id="UP000623440"/>
    </source>
</evidence>
<reference evidence="1 2" key="1">
    <citation type="journal article" date="2020" name="ISME J.">
        <title>Comparative genomics reveals insights into cyanobacterial evolution and habitat adaptation.</title>
        <authorList>
            <person name="Chen M.Y."/>
            <person name="Teng W.K."/>
            <person name="Zhao L."/>
            <person name="Hu C.X."/>
            <person name="Zhou Y.K."/>
            <person name="Han B.P."/>
            <person name="Song L.R."/>
            <person name="Shu W.S."/>
        </authorList>
    </citation>
    <scope>NUCLEOTIDE SEQUENCE [LARGE SCALE GENOMIC DNA]</scope>
    <source>
        <strain evidence="1 2">FACHB-838</strain>
    </source>
</reference>
<dbReference type="EMBL" id="JACJSI010000009">
    <property type="protein sequence ID" value="MBD2529385.1"/>
    <property type="molecule type" value="Genomic_DNA"/>
</dbReference>
<accession>A0ABR8DKG1</accession>
<keyword evidence="2" id="KW-1185">Reference proteome</keyword>
<name>A0ABR8DKG1_9NOSO</name>
<organism evidence="1 2">
    <name type="scientific">Nostoc flagelliforme FACHB-838</name>
    <dbReference type="NCBI Taxonomy" id="2692904"/>
    <lineage>
        <taxon>Bacteria</taxon>
        <taxon>Bacillati</taxon>
        <taxon>Cyanobacteriota</taxon>
        <taxon>Cyanophyceae</taxon>
        <taxon>Nostocales</taxon>
        <taxon>Nostocaceae</taxon>
        <taxon>Nostoc</taxon>
    </lineage>
</organism>
<sequence>MGTGKTEILVIVRKDNSQLNFLNNGHWVNLLKNLSVGVARRRHRLQTAIYSTH</sequence>
<evidence type="ECO:0008006" key="3">
    <source>
        <dbReference type="Google" id="ProtNLM"/>
    </source>
</evidence>
<comment type="caution">
    <text evidence="1">The sequence shown here is derived from an EMBL/GenBank/DDBJ whole genome shotgun (WGS) entry which is preliminary data.</text>
</comment>
<evidence type="ECO:0000313" key="1">
    <source>
        <dbReference type="EMBL" id="MBD2529385.1"/>
    </source>
</evidence>
<dbReference type="Proteomes" id="UP000623440">
    <property type="component" value="Unassembled WGS sequence"/>
</dbReference>